<organism evidence="2 3">
    <name type="scientific">Marasmius crinis-equi</name>
    <dbReference type="NCBI Taxonomy" id="585013"/>
    <lineage>
        <taxon>Eukaryota</taxon>
        <taxon>Fungi</taxon>
        <taxon>Dikarya</taxon>
        <taxon>Basidiomycota</taxon>
        <taxon>Agaricomycotina</taxon>
        <taxon>Agaricomycetes</taxon>
        <taxon>Agaricomycetidae</taxon>
        <taxon>Agaricales</taxon>
        <taxon>Marasmiineae</taxon>
        <taxon>Marasmiaceae</taxon>
        <taxon>Marasmius</taxon>
    </lineage>
</organism>
<keyword evidence="3" id="KW-1185">Reference proteome</keyword>
<feature type="domain" description="BTB" evidence="1">
    <location>
        <begin position="45"/>
        <end position="124"/>
    </location>
</feature>
<gene>
    <name evidence="2" type="ORF">V5O48_002766</name>
</gene>
<reference evidence="2 3" key="1">
    <citation type="submission" date="2024-02" db="EMBL/GenBank/DDBJ databases">
        <title>A draft genome for the cacao thread blight pathogen Marasmius crinis-equi.</title>
        <authorList>
            <person name="Cohen S.P."/>
            <person name="Baruah I.K."/>
            <person name="Amoako-Attah I."/>
            <person name="Bukari Y."/>
            <person name="Meinhardt L.W."/>
            <person name="Bailey B.A."/>
        </authorList>
    </citation>
    <scope>NUCLEOTIDE SEQUENCE [LARGE SCALE GENOMIC DNA]</scope>
    <source>
        <strain evidence="2 3">GH-76</strain>
    </source>
</reference>
<evidence type="ECO:0000259" key="1">
    <source>
        <dbReference type="Pfam" id="PF00651"/>
    </source>
</evidence>
<proteinExistence type="predicted"/>
<sequence length="296" mass="32677">MELVTPSNSGGSGGNMISISSAFGPATSLSTSRPPVNLILLTSDSVVFYVDEATLLQASSNSFKSLLPITAENQMQRILFMEDIPSAELEYMLQAIYNVRGNTVSAAANIQTLMRAVDRLPVYGISPGTCISPTSHLYQYLLSSAPLHPMEIYALAAQYGMETLAVTVSSHTLVLELSQISEDLSARMGSMYLLRLFQLHTGRTDTLKRLLAAELELHYVTDICNFDKQKRLKEGWNLAVASLSFNLRPDTTTTTIRNTILEHTSDLTCPDCIKLRETHLNKVISEWVVARRTITI</sequence>
<name>A0ABR3FVW1_9AGAR</name>
<dbReference type="InterPro" id="IPR000210">
    <property type="entry name" value="BTB/POZ_dom"/>
</dbReference>
<evidence type="ECO:0000313" key="2">
    <source>
        <dbReference type="EMBL" id="KAL0579262.1"/>
    </source>
</evidence>
<dbReference type="Proteomes" id="UP001465976">
    <property type="component" value="Unassembled WGS sequence"/>
</dbReference>
<dbReference type="Pfam" id="PF00651">
    <property type="entry name" value="BTB"/>
    <property type="match status" value="1"/>
</dbReference>
<dbReference type="EMBL" id="JBAHYK010000066">
    <property type="protein sequence ID" value="KAL0579262.1"/>
    <property type="molecule type" value="Genomic_DNA"/>
</dbReference>
<accession>A0ABR3FVW1</accession>
<comment type="caution">
    <text evidence="2">The sequence shown here is derived from an EMBL/GenBank/DDBJ whole genome shotgun (WGS) entry which is preliminary data.</text>
</comment>
<evidence type="ECO:0000313" key="3">
    <source>
        <dbReference type="Proteomes" id="UP001465976"/>
    </source>
</evidence>
<protein>
    <recommendedName>
        <fullName evidence="1">BTB domain-containing protein</fullName>
    </recommendedName>
</protein>